<dbReference type="PANTHER" id="PTHR33602:SF1">
    <property type="entry name" value="REGULATORY PROTEIN RECX FAMILY PROTEIN"/>
    <property type="match status" value="1"/>
</dbReference>
<sequence>MRRIGRSSRGTRASGDASSMTALSDDANAAREAALKLLERTRRTRTDLERRLRDRGFAAATVAEVLDRLAGVGLVDDAEFARAFLSGRWGRRPSGWRRLVQELRARGVSPDDIARGRALLEQQVGAVDEIASARRVIAQAERRYRGLEPRARRHRLYGLLARRGYDSDTIEAALETPSAEDDERS</sequence>
<dbReference type="InterPro" id="IPR053926">
    <property type="entry name" value="RecX_HTH_1st"/>
</dbReference>
<keyword evidence="4 5" id="KW-0963">Cytoplasm</keyword>
<comment type="function">
    <text evidence="5">Modulates RecA activity.</text>
</comment>
<dbReference type="InterPro" id="IPR053924">
    <property type="entry name" value="RecX_HTH_2nd"/>
</dbReference>
<name>A0A538SJ29_UNCEI</name>
<feature type="region of interest" description="Disordered" evidence="6">
    <location>
        <begin position="1"/>
        <end position="25"/>
    </location>
</feature>
<dbReference type="InterPro" id="IPR053925">
    <property type="entry name" value="RecX_HTH_3rd"/>
</dbReference>
<evidence type="ECO:0000313" key="10">
    <source>
        <dbReference type="EMBL" id="TMQ51366.1"/>
    </source>
</evidence>
<dbReference type="Gene3D" id="1.10.10.10">
    <property type="entry name" value="Winged helix-like DNA-binding domain superfamily/Winged helix DNA-binding domain"/>
    <property type="match status" value="3"/>
</dbReference>
<comment type="caution">
    <text evidence="10">The sequence shown here is derived from an EMBL/GenBank/DDBJ whole genome shotgun (WGS) entry which is preliminary data.</text>
</comment>
<evidence type="ECO:0000256" key="5">
    <source>
        <dbReference type="HAMAP-Rule" id="MF_01114"/>
    </source>
</evidence>
<organism evidence="10 11">
    <name type="scientific">Eiseniibacteriota bacterium</name>
    <dbReference type="NCBI Taxonomy" id="2212470"/>
    <lineage>
        <taxon>Bacteria</taxon>
        <taxon>Candidatus Eiseniibacteriota</taxon>
    </lineage>
</organism>
<dbReference type="AlphaFoldDB" id="A0A538SJ29"/>
<protein>
    <recommendedName>
        <fullName evidence="3 5">Regulatory protein RecX</fullName>
    </recommendedName>
</protein>
<evidence type="ECO:0000313" key="11">
    <source>
        <dbReference type="Proteomes" id="UP000320184"/>
    </source>
</evidence>
<evidence type="ECO:0000259" key="9">
    <source>
        <dbReference type="Pfam" id="PF21982"/>
    </source>
</evidence>
<dbReference type="Pfam" id="PF02631">
    <property type="entry name" value="RecX_HTH2"/>
    <property type="match status" value="1"/>
</dbReference>
<feature type="domain" description="RecX third three-helical" evidence="8">
    <location>
        <begin position="129"/>
        <end position="174"/>
    </location>
</feature>
<dbReference type="EMBL" id="VBOT01000072">
    <property type="protein sequence ID" value="TMQ51366.1"/>
    <property type="molecule type" value="Genomic_DNA"/>
</dbReference>
<proteinExistence type="inferred from homology"/>
<dbReference type="Pfam" id="PF21982">
    <property type="entry name" value="RecX_HTH1"/>
    <property type="match status" value="1"/>
</dbReference>
<feature type="compositionally biased region" description="Polar residues" evidence="6">
    <location>
        <begin position="8"/>
        <end position="21"/>
    </location>
</feature>
<feature type="domain" description="RecX first three-helical" evidence="9">
    <location>
        <begin position="30"/>
        <end position="69"/>
    </location>
</feature>
<feature type="domain" description="RecX second three-helical" evidence="7">
    <location>
        <begin position="76"/>
        <end position="114"/>
    </location>
</feature>
<evidence type="ECO:0000256" key="4">
    <source>
        <dbReference type="ARBA" id="ARBA00022490"/>
    </source>
</evidence>
<accession>A0A538SJ29</accession>
<dbReference type="Pfam" id="PF21981">
    <property type="entry name" value="RecX_HTH3"/>
    <property type="match status" value="1"/>
</dbReference>
<dbReference type="GO" id="GO:0006282">
    <property type="term" value="P:regulation of DNA repair"/>
    <property type="evidence" value="ECO:0007669"/>
    <property type="project" value="UniProtKB-UniRule"/>
</dbReference>
<evidence type="ECO:0000256" key="6">
    <source>
        <dbReference type="SAM" id="MobiDB-lite"/>
    </source>
</evidence>
<reference evidence="10 11" key="1">
    <citation type="journal article" date="2019" name="Nat. Microbiol.">
        <title>Mediterranean grassland soil C-N compound turnover is dependent on rainfall and depth, and is mediated by genomically divergent microorganisms.</title>
        <authorList>
            <person name="Diamond S."/>
            <person name="Andeer P.F."/>
            <person name="Li Z."/>
            <person name="Crits-Christoph A."/>
            <person name="Burstein D."/>
            <person name="Anantharaman K."/>
            <person name="Lane K.R."/>
            <person name="Thomas B.C."/>
            <person name="Pan C."/>
            <person name="Northen T.R."/>
            <person name="Banfield J.F."/>
        </authorList>
    </citation>
    <scope>NUCLEOTIDE SEQUENCE [LARGE SCALE GENOMIC DNA]</scope>
    <source>
        <strain evidence="10">WS_3</strain>
    </source>
</reference>
<dbReference type="GO" id="GO:0005737">
    <property type="term" value="C:cytoplasm"/>
    <property type="evidence" value="ECO:0007669"/>
    <property type="project" value="UniProtKB-SubCell"/>
</dbReference>
<dbReference type="Proteomes" id="UP000320184">
    <property type="component" value="Unassembled WGS sequence"/>
</dbReference>
<comment type="subcellular location">
    <subcellularLocation>
        <location evidence="1 5">Cytoplasm</location>
    </subcellularLocation>
</comment>
<evidence type="ECO:0000256" key="3">
    <source>
        <dbReference type="ARBA" id="ARBA00018111"/>
    </source>
</evidence>
<dbReference type="PANTHER" id="PTHR33602">
    <property type="entry name" value="REGULATORY PROTEIN RECX FAMILY PROTEIN"/>
    <property type="match status" value="1"/>
</dbReference>
<dbReference type="HAMAP" id="MF_01114">
    <property type="entry name" value="RecX"/>
    <property type="match status" value="1"/>
</dbReference>
<evidence type="ECO:0000259" key="7">
    <source>
        <dbReference type="Pfam" id="PF02631"/>
    </source>
</evidence>
<comment type="similarity">
    <text evidence="2 5">Belongs to the RecX family.</text>
</comment>
<evidence type="ECO:0000259" key="8">
    <source>
        <dbReference type="Pfam" id="PF21981"/>
    </source>
</evidence>
<evidence type="ECO:0000256" key="1">
    <source>
        <dbReference type="ARBA" id="ARBA00004496"/>
    </source>
</evidence>
<gene>
    <name evidence="5" type="primary">recX</name>
    <name evidence="10" type="ORF">E6K73_05830</name>
</gene>
<dbReference type="InterPro" id="IPR036388">
    <property type="entry name" value="WH-like_DNA-bd_sf"/>
</dbReference>
<evidence type="ECO:0000256" key="2">
    <source>
        <dbReference type="ARBA" id="ARBA00009695"/>
    </source>
</evidence>
<dbReference type="InterPro" id="IPR003783">
    <property type="entry name" value="Regulatory_RecX"/>
</dbReference>